<feature type="domain" description="Protein YjdM C-terminal" evidence="2">
    <location>
        <begin position="51"/>
        <end position="121"/>
    </location>
</feature>
<name>A0ABN5YM93_9MYCO</name>
<dbReference type="InterPro" id="IPR004624">
    <property type="entry name" value="YjdM"/>
</dbReference>
<dbReference type="GO" id="GO:0016787">
    <property type="term" value="F:hydrolase activity"/>
    <property type="evidence" value="ECO:0007669"/>
    <property type="project" value="UniProtKB-KW"/>
</dbReference>
<feature type="domain" description="Protein YjdM N-terminal" evidence="3">
    <location>
        <begin position="7"/>
        <end position="36"/>
    </location>
</feature>
<dbReference type="InterPro" id="IPR013987">
    <property type="entry name" value="YjdM_N"/>
</dbReference>
<keyword evidence="4" id="KW-0378">Hydrolase</keyword>
<dbReference type="Proteomes" id="UP000465609">
    <property type="component" value="Chromosome"/>
</dbReference>
<dbReference type="Pfam" id="PF03831">
    <property type="entry name" value="YjdM"/>
    <property type="match status" value="1"/>
</dbReference>
<accession>A0ABN5YM93</accession>
<evidence type="ECO:0000313" key="4">
    <source>
        <dbReference type="EMBL" id="BBX82738.1"/>
    </source>
</evidence>
<proteinExistence type="inferred from homology"/>
<organism evidence="4 5">
    <name type="scientific">Mycolicibacterium aubagnense</name>
    <dbReference type="NCBI Taxonomy" id="319707"/>
    <lineage>
        <taxon>Bacteria</taxon>
        <taxon>Bacillati</taxon>
        <taxon>Actinomycetota</taxon>
        <taxon>Actinomycetes</taxon>
        <taxon>Mycobacteriales</taxon>
        <taxon>Mycobacteriaceae</taxon>
        <taxon>Mycolicibacterium</taxon>
    </lineage>
</organism>
<dbReference type="Gene3D" id="2.20.25.10">
    <property type="match status" value="1"/>
</dbReference>
<dbReference type="NCBIfam" id="TIGR00686">
    <property type="entry name" value="phnA"/>
    <property type="match status" value="1"/>
</dbReference>
<dbReference type="Gene3D" id="2.30.30.40">
    <property type="entry name" value="SH3 Domains"/>
    <property type="match status" value="1"/>
</dbReference>
<dbReference type="SUPFAM" id="SSF82057">
    <property type="entry name" value="Prokaryotic SH3-related domain"/>
    <property type="match status" value="1"/>
</dbReference>
<comment type="similarity">
    <text evidence="1">Belongs to the YjdM family.</text>
</comment>
<reference evidence="4 5" key="1">
    <citation type="journal article" date="2019" name="Emerg. Microbes Infect.">
        <title>Comprehensive subspecies identification of 175 nontuberculous mycobacteria species based on 7547 genomic profiles.</title>
        <authorList>
            <person name="Matsumoto Y."/>
            <person name="Kinjo T."/>
            <person name="Motooka D."/>
            <person name="Nabeya D."/>
            <person name="Jung N."/>
            <person name="Uechi K."/>
            <person name="Horii T."/>
            <person name="Iida T."/>
            <person name="Fujita J."/>
            <person name="Nakamura S."/>
        </authorList>
    </citation>
    <scope>NUCLEOTIDE SEQUENCE [LARGE SCALE GENOMIC DNA]</scope>
    <source>
        <strain evidence="4 5">JCM 15296</strain>
    </source>
</reference>
<sequence>MSETVDQTPPCPACSSEYTYESGALYACPMCGHEWAAGDSGDTEPDGGRVVKDAVGNVLADGDTVTLVKSVKVSGGGGGAIKVGTKVRGITLITDGVGDHDIDANVPGFGRLQLKSSVVKKSS</sequence>
<evidence type="ECO:0000313" key="5">
    <source>
        <dbReference type="Proteomes" id="UP000465609"/>
    </source>
</evidence>
<evidence type="ECO:0000259" key="2">
    <source>
        <dbReference type="Pfam" id="PF03831"/>
    </source>
</evidence>
<dbReference type="PANTHER" id="PTHR30305">
    <property type="entry name" value="PROTEIN YJDM-RELATED"/>
    <property type="match status" value="1"/>
</dbReference>
<evidence type="ECO:0000259" key="3">
    <source>
        <dbReference type="Pfam" id="PF08274"/>
    </source>
</evidence>
<keyword evidence="5" id="KW-1185">Reference proteome</keyword>
<evidence type="ECO:0000256" key="1">
    <source>
        <dbReference type="ARBA" id="ARBA00009248"/>
    </source>
</evidence>
<dbReference type="PANTHER" id="PTHR30305:SF3">
    <property type="entry name" value="PROTEIN YJDM"/>
    <property type="match status" value="1"/>
</dbReference>
<dbReference type="Pfam" id="PF08274">
    <property type="entry name" value="Zn_Ribbon_YjdM"/>
    <property type="match status" value="1"/>
</dbReference>
<dbReference type="RefSeq" id="WP_138229341.1">
    <property type="nucleotide sequence ID" value="NZ_AP022577.1"/>
</dbReference>
<dbReference type="EMBL" id="AP022577">
    <property type="protein sequence ID" value="BBX82738.1"/>
    <property type="molecule type" value="Genomic_DNA"/>
</dbReference>
<dbReference type="InterPro" id="IPR013988">
    <property type="entry name" value="YjdM_C"/>
</dbReference>
<protein>
    <submittedName>
        <fullName evidence="4">Phosphonoacetate hydrolase</fullName>
    </submittedName>
</protein>
<gene>
    <name evidence="4" type="ORF">MAUB_06110</name>
</gene>
<dbReference type="SUPFAM" id="SSF57783">
    <property type="entry name" value="Zinc beta-ribbon"/>
    <property type="match status" value="1"/>
</dbReference>